<keyword evidence="1" id="KW-0813">Transport</keyword>
<dbReference type="EMBL" id="AJWZ01002404">
    <property type="protein sequence ID" value="EKC71054.1"/>
    <property type="molecule type" value="Genomic_DNA"/>
</dbReference>
<dbReference type="Gene3D" id="3.40.50.300">
    <property type="entry name" value="P-loop containing nucleotide triphosphate hydrolases"/>
    <property type="match status" value="1"/>
</dbReference>
<organism evidence="3">
    <name type="scientific">human gut metagenome</name>
    <dbReference type="NCBI Taxonomy" id="408170"/>
    <lineage>
        <taxon>unclassified sequences</taxon>
        <taxon>metagenomes</taxon>
        <taxon>organismal metagenomes</taxon>
    </lineage>
</organism>
<dbReference type="InterPro" id="IPR003439">
    <property type="entry name" value="ABC_transporter-like_ATP-bd"/>
</dbReference>
<accession>K1TTV4</accession>
<evidence type="ECO:0000313" key="3">
    <source>
        <dbReference type="EMBL" id="EKC71054.1"/>
    </source>
</evidence>
<sequence length="122" mass="13661">MSVNTWGLRAVDLQAVFPPKTHLPAPPPVLELRNVTLRYKKQTILHDIELSAGKGEVIGVVGHNGAGKTTFSRALCGLHKDCDGQFLWESEPIERKERLKRSYMVMQDVELCNFSLDSVEAE</sequence>
<gene>
    <name evidence="3" type="ORF">OBE_03587</name>
</gene>
<name>K1TTV4_9ZZZZ</name>
<dbReference type="PANTHER" id="PTHR42734">
    <property type="entry name" value="METAL TRANSPORT SYSTEM ATP-BINDING PROTEIN TM_0124-RELATED"/>
    <property type="match status" value="1"/>
</dbReference>
<reference evidence="3" key="1">
    <citation type="journal article" date="2013" name="Environ. Microbiol.">
        <title>Microbiota from the distal guts of lean and obese adolescents exhibit partial functional redundancy besides clear differences in community structure.</title>
        <authorList>
            <person name="Ferrer M."/>
            <person name="Ruiz A."/>
            <person name="Lanza F."/>
            <person name="Haange S.B."/>
            <person name="Oberbach A."/>
            <person name="Till H."/>
            <person name="Bargiela R."/>
            <person name="Campoy C."/>
            <person name="Segura M.T."/>
            <person name="Richter M."/>
            <person name="von Bergen M."/>
            <person name="Seifert J."/>
            <person name="Suarez A."/>
        </authorList>
    </citation>
    <scope>NUCLEOTIDE SEQUENCE</scope>
</reference>
<feature type="non-terminal residue" evidence="3">
    <location>
        <position position="122"/>
    </location>
</feature>
<evidence type="ECO:0000256" key="1">
    <source>
        <dbReference type="ARBA" id="ARBA00022448"/>
    </source>
</evidence>
<evidence type="ECO:0000259" key="2">
    <source>
        <dbReference type="Pfam" id="PF00005"/>
    </source>
</evidence>
<dbReference type="GO" id="GO:0005524">
    <property type="term" value="F:ATP binding"/>
    <property type="evidence" value="ECO:0007669"/>
    <property type="project" value="UniProtKB-KW"/>
</dbReference>
<dbReference type="AlphaFoldDB" id="K1TTV4"/>
<dbReference type="InterPro" id="IPR050153">
    <property type="entry name" value="Metal_Ion_Import_ABC"/>
</dbReference>
<dbReference type="Pfam" id="PF00005">
    <property type="entry name" value="ABC_tran"/>
    <property type="match status" value="1"/>
</dbReference>
<dbReference type="GO" id="GO:0016887">
    <property type="term" value="F:ATP hydrolysis activity"/>
    <property type="evidence" value="ECO:0007669"/>
    <property type="project" value="InterPro"/>
</dbReference>
<protein>
    <submittedName>
        <fullName evidence="3">ABC transporter, ATP-binding protein</fullName>
    </submittedName>
</protein>
<proteinExistence type="predicted"/>
<feature type="domain" description="ABC transporter" evidence="2">
    <location>
        <begin position="45"/>
        <end position="111"/>
    </location>
</feature>
<comment type="caution">
    <text evidence="3">The sequence shown here is derived from an EMBL/GenBank/DDBJ whole genome shotgun (WGS) entry which is preliminary data.</text>
</comment>
<keyword evidence="3" id="KW-0067">ATP-binding</keyword>
<keyword evidence="3" id="KW-0547">Nucleotide-binding</keyword>
<dbReference type="InterPro" id="IPR027417">
    <property type="entry name" value="P-loop_NTPase"/>
</dbReference>
<dbReference type="SUPFAM" id="SSF52540">
    <property type="entry name" value="P-loop containing nucleoside triphosphate hydrolases"/>
    <property type="match status" value="1"/>
</dbReference>